<keyword evidence="5" id="KW-1185">Reference proteome</keyword>
<proteinExistence type="predicted"/>
<dbReference type="GO" id="GO:0005737">
    <property type="term" value="C:cytoplasm"/>
    <property type="evidence" value="ECO:0007669"/>
    <property type="project" value="TreeGrafter"/>
</dbReference>
<dbReference type="GO" id="GO:0016316">
    <property type="term" value="F:phosphatidylinositol-3,4-bisphosphate 4-phosphatase activity"/>
    <property type="evidence" value="ECO:0007669"/>
    <property type="project" value="InterPro"/>
</dbReference>
<evidence type="ECO:0000313" key="4">
    <source>
        <dbReference type="EMBL" id="VDK21350.1"/>
    </source>
</evidence>
<dbReference type="SUPFAM" id="SSF50729">
    <property type="entry name" value="PH domain-like"/>
    <property type="match status" value="1"/>
</dbReference>
<organism evidence="6">
    <name type="scientific">Taenia asiatica</name>
    <name type="common">Asian tapeworm</name>
    <dbReference type="NCBI Taxonomy" id="60517"/>
    <lineage>
        <taxon>Eukaryota</taxon>
        <taxon>Metazoa</taxon>
        <taxon>Spiralia</taxon>
        <taxon>Lophotrochozoa</taxon>
        <taxon>Platyhelminthes</taxon>
        <taxon>Cestoda</taxon>
        <taxon>Eucestoda</taxon>
        <taxon>Cyclophyllidea</taxon>
        <taxon>Taeniidae</taxon>
        <taxon>Taenia</taxon>
    </lineage>
</organism>
<dbReference type="PROSITE" id="PS50003">
    <property type="entry name" value="PH_DOMAIN"/>
    <property type="match status" value="1"/>
</dbReference>
<gene>
    <name evidence="4" type="ORF">TASK_LOCUS608</name>
</gene>
<evidence type="ECO:0000256" key="2">
    <source>
        <dbReference type="ARBA" id="ARBA00023098"/>
    </source>
</evidence>
<protein>
    <submittedName>
        <fullName evidence="6">PH domain-containing protein</fullName>
    </submittedName>
</protein>
<evidence type="ECO:0000313" key="5">
    <source>
        <dbReference type="Proteomes" id="UP000282613"/>
    </source>
</evidence>
<dbReference type="Gene3D" id="2.30.29.30">
    <property type="entry name" value="Pleckstrin-homology domain (PH domain)/Phosphotyrosine-binding domain (PTB)"/>
    <property type="match status" value="1"/>
</dbReference>
<feature type="domain" description="PH" evidence="3">
    <location>
        <begin position="18"/>
        <end position="122"/>
    </location>
</feature>
<dbReference type="SMART" id="SM00233">
    <property type="entry name" value="PH"/>
    <property type="match status" value="1"/>
</dbReference>
<dbReference type="InterPro" id="IPR001849">
    <property type="entry name" value="PH_domain"/>
</dbReference>
<dbReference type="Pfam" id="PF00169">
    <property type="entry name" value="PH"/>
    <property type="match status" value="1"/>
</dbReference>
<dbReference type="EMBL" id="UYRS01000085">
    <property type="protein sequence ID" value="VDK21350.1"/>
    <property type="molecule type" value="Genomic_DNA"/>
</dbReference>
<accession>A0A158R6P1</accession>
<dbReference type="STRING" id="60517.A0A158R6P1"/>
<name>A0A158R6P1_TAEAS</name>
<dbReference type="InterPro" id="IPR039034">
    <property type="entry name" value="INPP4"/>
</dbReference>
<sequence length="1152" mass="128889">MPGLFNGEDLGHISARWNSIFEGVLLLKQKPDSFFKRSNSFCEHWCRLKGNLLVILRNDGVHSTDLIGIVLLERCSAKLITDTDVQHAFQIDFECGDFSLLFAARSAEEAKMWCNHIRMAGLSELSARRSQLREELRQLTGKDPLDPLNPVLASPGSACPDEFSEAGLELQLSLLDESASFSRISGLGFKITVSVKQSGDDGPWNVVGETEIRTKDCPTFLKAVKLSSEKVCKASIIKFNLLESKDLRSSVHRVVASAQTTAEALCNASALNLPLLVESKSLNKTSVPEYLLVVQVLNQCSNALDFDHLDIHSQQLRNVCENILTRNYVFPHTLGENMRVVEFMGESRFCFQFPIEYLKLLITQEHLLYDSLLRVGMPVPELSARSLLFVAIGKVHIIAISEVFISLCEKNFLPIVRKSNDKTINTSVGDELEWDFLIYLPKMGLSNPTLECLRKERLLGMKNTIEFYELCLRSTVDHTGPSFKRSTERECVELDFVPTNLHANRIGLLDLESRLISFHDIISVGAFTCSSGKYKTKGLFQTLTGDEAHNACLTELLNTSPIVASALQSEKHDVGRAFYQLTTGAVVVVRMSGDLTELNSRLRPSGQAGVLAQRLEKGMSALVEICKSTSTDAYYLHELQANYEPLLKRIVELATQDTQKNATANESEATSTDRELALREISTASGNLQKVLLRTWERVEECLWCEVLSNIAAMASTETASAGMNLRTVSSVWDCIHCRHHTVLCQALTASLTGLALAVTNWTPVEWKQMIRCGVPLHFEGLLSCYGEEVSVLENWVWAIQSLAFCRVVVRPNPSAAEVTKEAAEDVEESRGRDGGGQGLTQVQILRHNEILLTIPHSAWSRTPPECQARGRIALSLYPFHFNVGINEQQSFVERLERVNLQSIINTNGLTSLRMYFDKYTRKFGAPKKTPTQQDVCDVLSSLQYALERNKFKPVEVLHLATEVSSALNALRFTSCKSAKDRTGMAVSLEQTRWLVAKATHQSIHSHLPDQLVLIRFCSFCLVMQVSIPLLILDQGMYSESIYPFQVDSTSSGPIRSSALIFSSFFYPSNRDLSFYLPIRDPTFHPSTQEVEGMRKDSFSPALKCLRSTGLRLSNVEKNINTRKYSFTRFQVLSFPKDYRPPVGTYSLHVPS</sequence>
<reference evidence="4 5" key="2">
    <citation type="submission" date="2018-11" db="EMBL/GenBank/DDBJ databases">
        <authorList>
            <consortium name="Pathogen Informatics"/>
        </authorList>
    </citation>
    <scope>NUCLEOTIDE SEQUENCE [LARGE SCALE GENOMIC DNA]</scope>
</reference>
<dbReference type="InterPro" id="IPR011993">
    <property type="entry name" value="PH-like_dom_sf"/>
</dbReference>
<dbReference type="Proteomes" id="UP000282613">
    <property type="component" value="Unassembled WGS sequence"/>
</dbReference>
<evidence type="ECO:0000256" key="1">
    <source>
        <dbReference type="ARBA" id="ARBA00022801"/>
    </source>
</evidence>
<evidence type="ECO:0000259" key="3">
    <source>
        <dbReference type="PROSITE" id="PS50003"/>
    </source>
</evidence>
<dbReference type="PANTHER" id="PTHR12187:SF11">
    <property type="entry name" value="PHOSPHATIDYLINOSITOL-3,4-BISPHOSPHATE 4-PHOSPHATASE"/>
    <property type="match status" value="1"/>
</dbReference>
<keyword evidence="2" id="KW-0443">Lipid metabolism</keyword>
<keyword evidence="1" id="KW-0378">Hydrolase</keyword>
<reference evidence="6" key="1">
    <citation type="submission" date="2016-04" db="UniProtKB">
        <authorList>
            <consortium name="WormBaseParasite"/>
        </authorList>
    </citation>
    <scope>IDENTIFICATION</scope>
</reference>
<dbReference type="AlphaFoldDB" id="A0A158R6P1"/>
<dbReference type="OrthoDB" id="159395at2759"/>
<dbReference type="WBParaSite" id="TASK_0000060701-mRNA-1">
    <property type="protein sequence ID" value="TASK_0000060701-mRNA-1"/>
    <property type="gene ID" value="TASK_0000060701"/>
</dbReference>
<evidence type="ECO:0000313" key="6">
    <source>
        <dbReference type="WBParaSite" id="TASK_0000060701-mRNA-1"/>
    </source>
</evidence>
<dbReference type="PANTHER" id="PTHR12187">
    <property type="entry name" value="AGAP000124-PA"/>
    <property type="match status" value="1"/>
</dbReference>